<comment type="subcellular location">
    <subcellularLocation>
        <location evidence="1">Secreted</location>
    </subcellularLocation>
</comment>
<dbReference type="Proteomes" id="UP000694388">
    <property type="component" value="Unplaced"/>
</dbReference>
<dbReference type="GO" id="GO:0031012">
    <property type="term" value="C:extracellular matrix"/>
    <property type="evidence" value="ECO:0007669"/>
    <property type="project" value="TreeGrafter"/>
</dbReference>
<dbReference type="GeneTree" id="ENSGT00390000010760"/>
<keyword evidence="3" id="KW-0964">Secreted</keyword>
<protein>
    <submittedName>
        <fullName evidence="5">Dermatopontin</fullName>
    </submittedName>
</protein>
<dbReference type="InterPro" id="IPR026645">
    <property type="entry name" value="Dermatopontin"/>
</dbReference>
<dbReference type="GO" id="GO:0030199">
    <property type="term" value="P:collagen fibril organization"/>
    <property type="evidence" value="ECO:0007669"/>
    <property type="project" value="TreeGrafter"/>
</dbReference>
<dbReference type="Ensembl" id="ENSEBUT00000022349.1">
    <property type="protein sequence ID" value="ENSEBUP00000021774.1"/>
    <property type="gene ID" value="ENSEBUG00000013436.1"/>
</dbReference>
<dbReference type="PANTHER" id="PTHR15040">
    <property type="entry name" value="DERMATOPONTIN-RELATED"/>
    <property type="match status" value="1"/>
</dbReference>
<evidence type="ECO:0000256" key="1">
    <source>
        <dbReference type="ARBA" id="ARBA00004613"/>
    </source>
</evidence>
<dbReference type="PANTHER" id="PTHR15040:SF2">
    <property type="entry name" value="DERMATOPONTIN"/>
    <property type="match status" value="1"/>
</dbReference>
<accession>A0A8C4WZJ5</accession>
<evidence type="ECO:0000313" key="5">
    <source>
        <dbReference type="Ensembl" id="ENSEBUP00000021774.1"/>
    </source>
</evidence>
<reference evidence="5" key="2">
    <citation type="submission" date="2025-09" db="UniProtKB">
        <authorList>
            <consortium name="Ensembl"/>
        </authorList>
    </citation>
    <scope>IDENTIFICATION</scope>
</reference>
<keyword evidence="6" id="KW-1185">Reference proteome</keyword>
<organism evidence="5 6">
    <name type="scientific">Eptatretus burgeri</name>
    <name type="common">Inshore hagfish</name>
    <dbReference type="NCBI Taxonomy" id="7764"/>
    <lineage>
        <taxon>Eukaryota</taxon>
        <taxon>Metazoa</taxon>
        <taxon>Chordata</taxon>
        <taxon>Craniata</taxon>
        <taxon>Vertebrata</taxon>
        <taxon>Cyclostomata</taxon>
        <taxon>Myxini</taxon>
        <taxon>Myxiniformes</taxon>
        <taxon>Myxinidae</taxon>
        <taxon>Eptatretinae</taxon>
        <taxon>Eptatretus</taxon>
    </lineage>
</organism>
<name>A0A8C4WZJ5_EPTBU</name>
<dbReference type="AlphaFoldDB" id="A0A8C4WZJ5"/>
<evidence type="ECO:0000313" key="6">
    <source>
        <dbReference type="Proteomes" id="UP000694388"/>
    </source>
</evidence>
<comment type="similarity">
    <text evidence="2">Belongs to the dermatopontin family.</text>
</comment>
<sequence length="203" mass="23931">MRNTRTTVHSWVWIGTQATQLTGEARRSPKPEPKPQPSIYVPWLNQYRQRFYHQCPHGEILSSALSFFNQDEGRDRLWSYGCRRPPSWLGPVTECFWEDYNRAGQQWSQRCSGNGIVAGVQSNYFEAVLDREWQFYCCKFRDTCPTSCWMTTDYPSYLTEEMEFYLDHGYYIHGAQSTFGPVKRDRQWKFILCQMSAVACVKP</sequence>
<reference evidence="5" key="1">
    <citation type="submission" date="2025-08" db="UniProtKB">
        <authorList>
            <consortium name="Ensembl"/>
        </authorList>
    </citation>
    <scope>IDENTIFICATION</scope>
</reference>
<dbReference type="Pfam" id="PF14704">
    <property type="entry name" value="DERM"/>
    <property type="match status" value="1"/>
</dbReference>
<evidence type="ECO:0000256" key="3">
    <source>
        <dbReference type="ARBA" id="ARBA00022525"/>
    </source>
</evidence>
<evidence type="ECO:0000256" key="2">
    <source>
        <dbReference type="ARBA" id="ARBA00008712"/>
    </source>
</evidence>
<proteinExistence type="inferred from homology"/>
<evidence type="ECO:0000256" key="4">
    <source>
        <dbReference type="ARBA" id="ARBA00023157"/>
    </source>
</evidence>
<dbReference type="OMA" id="WQFYCCK"/>
<keyword evidence="4" id="KW-1015">Disulfide bond</keyword>
<dbReference type="GO" id="GO:0005615">
    <property type="term" value="C:extracellular space"/>
    <property type="evidence" value="ECO:0007669"/>
    <property type="project" value="TreeGrafter"/>
</dbReference>